<comment type="caution">
    <text evidence="1">The sequence shown here is derived from an EMBL/GenBank/DDBJ whole genome shotgun (WGS) entry which is preliminary data.</text>
</comment>
<organism evidence="1 2">
    <name type="scientific">Vanilla planifolia</name>
    <name type="common">Vanilla</name>
    <dbReference type="NCBI Taxonomy" id="51239"/>
    <lineage>
        <taxon>Eukaryota</taxon>
        <taxon>Viridiplantae</taxon>
        <taxon>Streptophyta</taxon>
        <taxon>Embryophyta</taxon>
        <taxon>Tracheophyta</taxon>
        <taxon>Spermatophyta</taxon>
        <taxon>Magnoliopsida</taxon>
        <taxon>Liliopsida</taxon>
        <taxon>Asparagales</taxon>
        <taxon>Orchidaceae</taxon>
        <taxon>Vanilloideae</taxon>
        <taxon>Vanilleae</taxon>
        <taxon>Vanilla</taxon>
    </lineage>
</organism>
<gene>
    <name evidence="1" type="ORF">HPP92_026678</name>
</gene>
<proteinExistence type="predicted"/>
<accession>A0A835PEA0</accession>
<evidence type="ECO:0000313" key="1">
    <source>
        <dbReference type="EMBL" id="KAG0450556.1"/>
    </source>
</evidence>
<reference evidence="1 2" key="1">
    <citation type="journal article" date="2020" name="Nat. Food">
        <title>A phased Vanilla planifolia genome enables genetic improvement of flavour and production.</title>
        <authorList>
            <person name="Hasing T."/>
            <person name="Tang H."/>
            <person name="Brym M."/>
            <person name="Khazi F."/>
            <person name="Huang T."/>
            <person name="Chambers A.H."/>
        </authorList>
    </citation>
    <scope>NUCLEOTIDE SEQUENCE [LARGE SCALE GENOMIC DNA]</scope>
    <source>
        <tissue evidence="1">Leaf</tissue>
    </source>
</reference>
<protein>
    <submittedName>
        <fullName evidence="1">Uncharacterized protein</fullName>
    </submittedName>
</protein>
<name>A0A835PEA0_VANPL</name>
<dbReference type="Proteomes" id="UP000639772">
    <property type="component" value="Unassembled WGS sequence"/>
</dbReference>
<sequence length="69" mass="8113">MDEEEFYEFEIGALEKSKKVPIRMERPLLRQKVGEKVATLVQSDRQEFKSSRVGFRSGHFEFPPIEDIP</sequence>
<dbReference type="AlphaFoldDB" id="A0A835PEA0"/>
<evidence type="ECO:0000313" key="2">
    <source>
        <dbReference type="Proteomes" id="UP000639772"/>
    </source>
</evidence>
<dbReference type="EMBL" id="JADCNM010000113">
    <property type="protein sequence ID" value="KAG0450556.1"/>
    <property type="molecule type" value="Genomic_DNA"/>
</dbReference>